<accession>A0A0L7LLU4</accession>
<evidence type="ECO:0000256" key="5">
    <source>
        <dbReference type="ARBA" id="ARBA00023242"/>
    </source>
</evidence>
<feature type="compositionally biased region" description="Low complexity" evidence="7">
    <location>
        <begin position="169"/>
        <end position="182"/>
    </location>
</feature>
<dbReference type="AlphaFoldDB" id="A0A0L7LLU4"/>
<dbReference type="GO" id="GO:0005685">
    <property type="term" value="C:U1 snRNP"/>
    <property type="evidence" value="ECO:0007669"/>
    <property type="project" value="TreeGrafter"/>
</dbReference>
<feature type="compositionally biased region" description="Acidic residues" evidence="7">
    <location>
        <begin position="216"/>
        <end position="227"/>
    </location>
</feature>
<protein>
    <submittedName>
        <fullName evidence="8">Putative PRP39 pre-mRNA processing factor 39-like protein</fullName>
    </submittedName>
</protein>
<dbReference type="Gene3D" id="1.25.40.10">
    <property type="entry name" value="Tetratricopeptide repeat domain"/>
    <property type="match status" value="1"/>
</dbReference>
<evidence type="ECO:0000313" key="8">
    <source>
        <dbReference type="EMBL" id="KOB76151.1"/>
    </source>
</evidence>
<dbReference type="GO" id="GO:0000243">
    <property type="term" value="C:commitment complex"/>
    <property type="evidence" value="ECO:0007669"/>
    <property type="project" value="TreeGrafter"/>
</dbReference>
<feature type="region of interest" description="Disordered" evidence="7">
    <location>
        <begin position="639"/>
        <end position="717"/>
    </location>
</feature>
<feature type="region of interest" description="Disordered" evidence="7">
    <location>
        <begin position="496"/>
        <end position="538"/>
    </location>
</feature>
<dbReference type="GO" id="GO:0071004">
    <property type="term" value="C:U2-type prespliceosome"/>
    <property type="evidence" value="ECO:0007669"/>
    <property type="project" value="TreeGrafter"/>
</dbReference>
<dbReference type="GO" id="GO:0030627">
    <property type="term" value="F:pre-mRNA 5'-splice site binding"/>
    <property type="evidence" value="ECO:0007669"/>
    <property type="project" value="TreeGrafter"/>
</dbReference>
<keyword evidence="2" id="KW-0507">mRNA processing</keyword>
<keyword evidence="5" id="KW-0539">Nucleus</keyword>
<dbReference type="SUPFAM" id="SSF48452">
    <property type="entry name" value="TPR-like"/>
    <property type="match status" value="1"/>
</dbReference>
<reference evidence="8 9" key="1">
    <citation type="journal article" date="2015" name="Genome Biol. Evol.">
        <title>The genome of winter moth (Operophtera brumata) provides a genomic perspective on sexual dimorphism and phenology.</title>
        <authorList>
            <person name="Derks M.F."/>
            <person name="Smit S."/>
            <person name="Salis L."/>
            <person name="Schijlen E."/>
            <person name="Bossers A."/>
            <person name="Mateman C."/>
            <person name="Pijl A.S."/>
            <person name="de Ridder D."/>
            <person name="Groenen M.A."/>
            <person name="Visser M.E."/>
            <person name="Megens H.J."/>
        </authorList>
    </citation>
    <scope>NUCLEOTIDE SEQUENCE [LARGE SCALE GENOMIC DNA]</scope>
    <source>
        <strain evidence="8">WM2013NL</strain>
        <tissue evidence="8">Head and thorax</tissue>
    </source>
</reference>
<keyword evidence="3" id="KW-0677">Repeat</keyword>
<evidence type="ECO:0000256" key="1">
    <source>
        <dbReference type="ARBA" id="ARBA00004123"/>
    </source>
</evidence>
<dbReference type="SMART" id="SM00386">
    <property type="entry name" value="HAT"/>
    <property type="match status" value="3"/>
</dbReference>
<sequence>MEDEASSDIQKCLTDEAMETDEGPLINENSNGLSHLLTEGEFNSVDTGVVDESSTSNQGFLNAVELSTGSVGDYLENNTGGFNADSFDVGDNAVTFPSESLNNALTDGDSQLSNPASDTDGDVTDKQKMETDFDISESETSCQLPGDGDDTENKSDDDNTLNDINDHINASNENSEAAAENSDTAVERSEAVVDSEMAADDPKTAAVQIEKVGSAEETENVSEDELPEVQKPSVKDAENVSDDELPGPRPADLPADTEVWLYQKMNCQLLRRSPKSHARGRQMNGESKPVSSEKRSSVDEKPKKKVLPELDKYWKSDVEAAREAYDAFLSHYPYCYGYWRKYADYEKRKGSKKKCLEVLERGLKAIPLSVDLWIHYLNHFRSDRLWESYIKWEAENGSALLVTNIYDRLLATPTLGYTSHFDKFASEEEGQAIKERIIAARRKVHKTTGEQIKRPYFHVKPLERCQLKNWKAYLEWEKQHGSLKRALILHERSRGPGARLHRAPPGQARASPALGALRGGAGQPHQGGRDTRPHREDVPQLSADPVQLYEAYIAASKSKAVSSSLAIKYARFLFHARRQPEAARKVLDDATAKDPLNHRLHMQRLDLALHTPGKQEGAEVEMSASMAWRRRELAEELGSAAQARQAHNHARALAKHLRKRARKEKHDPPPPPASAASGNSYYQAPPAAAQGYDQQYAQPYQPPWGYQQPPAPYQHHPHAPWPQYPNYY</sequence>
<evidence type="ECO:0000256" key="6">
    <source>
        <dbReference type="ARBA" id="ARBA00038019"/>
    </source>
</evidence>
<comment type="caution">
    <text evidence="8">The sequence shown here is derived from an EMBL/GenBank/DDBJ whole genome shotgun (WGS) entry which is preliminary data.</text>
</comment>
<dbReference type="InterPro" id="IPR011990">
    <property type="entry name" value="TPR-like_helical_dom_sf"/>
</dbReference>
<name>A0A0L7LLU4_OPEBR</name>
<comment type="subcellular location">
    <subcellularLocation>
        <location evidence="1">Nucleus</location>
    </subcellularLocation>
</comment>
<dbReference type="PANTHER" id="PTHR17204:SF5">
    <property type="entry name" value="PRE-MRNA-PROCESSING FACTOR 39"/>
    <property type="match status" value="1"/>
</dbReference>
<evidence type="ECO:0000256" key="2">
    <source>
        <dbReference type="ARBA" id="ARBA00022664"/>
    </source>
</evidence>
<feature type="compositionally biased region" description="Low complexity" evidence="7">
    <location>
        <begin position="674"/>
        <end position="708"/>
    </location>
</feature>
<keyword evidence="4" id="KW-0508">mRNA splicing</keyword>
<keyword evidence="9" id="KW-1185">Reference proteome</keyword>
<feature type="compositionally biased region" description="Basic and acidic residues" evidence="7">
    <location>
        <begin position="291"/>
        <end position="303"/>
    </location>
</feature>
<feature type="compositionally biased region" description="Polar residues" evidence="7">
    <location>
        <begin position="95"/>
        <end position="117"/>
    </location>
</feature>
<dbReference type="PANTHER" id="PTHR17204">
    <property type="entry name" value="PRE-MRNA PROCESSING PROTEIN PRP39-RELATED"/>
    <property type="match status" value="1"/>
</dbReference>
<feature type="region of interest" description="Disordered" evidence="7">
    <location>
        <begin position="1"/>
        <end position="32"/>
    </location>
</feature>
<feature type="compositionally biased region" description="Basic residues" evidence="7">
    <location>
        <begin position="646"/>
        <end position="663"/>
    </location>
</feature>
<dbReference type="InterPro" id="IPR059164">
    <property type="entry name" value="HAT_PRP39_C"/>
</dbReference>
<comment type="similarity">
    <text evidence="6">Belongs to the PRP39 family.</text>
</comment>
<dbReference type="Pfam" id="PF23241">
    <property type="entry name" value="HAT_PRP39_C"/>
    <property type="match status" value="1"/>
</dbReference>
<dbReference type="EMBL" id="JTDY01000706">
    <property type="protein sequence ID" value="KOB76151.1"/>
    <property type="molecule type" value="Genomic_DNA"/>
</dbReference>
<evidence type="ECO:0000313" key="9">
    <source>
        <dbReference type="Proteomes" id="UP000037510"/>
    </source>
</evidence>
<evidence type="ECO:0000256" key="3">
    <source>
        <dbReference type="ARBA" id="ARBA00022737"/>
    </source>
</evidence>
<dbReference type="Proteomes" id="UP000037510">
    <property type="component" value="Unassembled WGS sequence"/>
</dbReference>
<gene>
    <name evidence="8" type="ORF">OBRU01_06348</name>
</gene>
<evidence type="ECO:0000256" key="4">
    <source>
        <dbReference type="ARBA" id="ARBA00023187"/>
    </source>
</evidence>
<organism evidence="8 9">
    <name type="scientific">Operophtera brumata</name>
    <name type="common">Winter moth</name>
    <name type="synonym">Phalaena brumata</name>
    <dbReference type="NCBI Taxonomy" id="104452"/>
    <lineage>
        <taxon>Eukaryota</taxon>
        <taxon>Metazoa</taxon>
        <taxon>Ecdysozoa</taxon>
        <taxon>Arthropoda</taxon>
        <taxon>Hexapoda</taxon>
        <taxon>Insecta</taxon>
        <taxon>Pterygota</taxon>
        <taxon>Neoptera</taxon>
        <taxon>Endopterygota</taxon>
        <taxon>Lepidoptera</taxon>
        <taxon>Glossata</taxon>
        <taxon>Ditrysia</taxon>
        <taxon>Geometroidea</taxon>
        <taxon>Geometridae</taxon>
        <taxon>Larentiinae</taxon>
        <taxon>Operophtera</taxon>
    </lineage>
</organism>
<dbReference type="GO" id="GO:0000395">
    <property type="term" value="P:mRNA 5'-splice site recognition"/>
    <property type="evidence" value="ECO:0007669"/>
    <property type="project" value="TreeGrafter"/>
</dbReference>
<feature type="region of interest" description="Disordered" evidence="7">
    <location>
        <begin position="271"/>
        <end position="303"/>
    </location>
</feature>
<proteinExistence type="inferred from homology"/>
<feature type="region of interest" description="Disordered" evidence="7">
    <location>
        <begin position="87"/>
        <end position="254"/>
    </location>
</feature>
<feature type="compositionally biased region" description="Basic and acidic residues" evidence="7">
    <location>
        <begin position="527"/>
        <end position="538"/>
    </location>
</feature>
<evidence type="ECO:0000256" key="7">
    <source>
        <dbReference type="SAM" id="MobiDB-lite"/>
    </source>
</evidence>
<dbReference type="STRING" id="104452.A0A0L7LLU4"/>
<dbReference type="InterPro" id="IPR003107">
    <property type="entry name" value="HAT"/>
</dbReference>
<dbReference type="Pfam" id="PF23240">
    <property type="entry name" value="HAT_PRP39_N"/>
    <property type="match status" value="1"/>
</dbReference>